<evidence type="ECO:0000256" key="10">
    <source>
        <dbReference type="ARBA" id="ARBA00023136"/>
    </source>
</evidence>
<dbReference type="NCBIfam" id="TIGR00826">
    <property type="entry name" value="EIIB_glc"/>
    <property type="match status" value="1"/>
</dbReference>
<keyword evidence="2" id="KW-0813">Transport</keyword>
<protein>
    <submittedName>
        <fullName evidence="16">PTS system beta-glucosides-specific IIC component</fullName>
    </submittedName>
</protein>
<evidence type="ECO:0000256" key="12">
    <source>
        <dbReference type="SAM" id="Phobius"/>
    </source>
</evidence>
<dbReference type="InterPro" id="IPR001996">
    <property type="entry name" value="PTS_IIB_1"/>
</dbReference>
<evidence type="ECO:0000256" key="6">
    <source>
        <dbReference type="ARBA" id="ARBA00022683"/>
    </source>
</evidence>
<keyword evidence="3" id="KW-1003">Cell membrane</keyword>
<evidence type="ECO:0000256" key="7">
    <source>
        <dbReference type="ARBA" id="ARBA00022692"/>
    </source>
</evidence>
<evidence type="ECO:0000256" key="8">
    <source>
        <dbReference type="ARBA" id="ARBA00022777"/>
    </source>
</evidence>
<comment type="subcellular location">
    <subcellularLocation>
        <location evidence="1">Cell membrane</location>
        <topology evidence="1">Multi-pass membrane protein</topology>
    </subcellularLocation>
</comment>
<keyword evidence="5" id="KW-0808">Transferase</keyword>
<evidence type="ECO:0000256" key="2">
    <source>
        <dbReference type="ARBA" id="ARBA00022448"/>
    </source>
</evidence>
<dbReference type="NCBIfam" id="TIGR00830">
    <property type="entry name" value="PTBA"/>
    <property type="match status" value="1"/>
</dbReference>
<dbReference type="PROSITE" id="PS51093">
    <property type="entry name" value="PTS_EIIA_TYPE_1"/>
    <property type="match status" value="1"/>
</dbReference>
<organism evidence="16 17">
    <name type="scientific">Peribacillus huizhouensis</name>
    <dbReference type="NCBI Taxonomy" id="1501239"/>
    <lineage>
        <taxon>Bacteria</taxon>
        <taxon>Bacillati</taxon>
        <taxon>Bacillota</taxon>
        <taxon>Bacilli</taxon>
        <taxon>Bacillales</taxon>
        <taxon>Bacillaceae</taxon>
        <taxon>Peribacillus</taxon>
    </lineage>
</organism>
<keyword evidence="17" id="KW-1185">Reference proteome</keyword>
<dbReference type="SUPFAM" id="SSF51261">
    <property type="entry name" value="Duplicated hybrid motif"/>
    <property type="match status" value="1"/>
</dbReference>
<dbReference type="InterPro" id="IPR003352">
    <property type="entry name" value="PTS_EIIC"/>
</dbReference>
<keyword evidence="9 12" id="KW-1133">Transmembrane helix</keyword>
<evidence type="ECO:0000256" key="9">
    <source>
        <dbReference type="ARBA" id="ARBA00022989"/>
    </source>
</evidence>
<dbReference type="PROSITE" id="PS00371">
    <property type="entry name" value="PTS_EIIA_TYPE_1_HIS"/>
    <property type="match status" value="1"/>
</dbReference>
<dbReference type="InterPro" id="IPR018113">
    <property type="entry name" value="PTrfase_EIIB_Cys"/>
</dbReference>
<evidence type="ECO:0000313" key="16">
    <source>
        <dbReference type="EMBL" id="MBA9026428.1"/>
    </source>
</evidence>
<feature type="domain" description="PTS EIIC type-1" evidence="15">
    <location>
        <begin position="104"/>
        <end position="455"/>
    </location>
</feature>
<comment type="caution">
    <text evidence="16">The sequence shown here is derived from an EMBL/GenBank/DDBJ whole genome shotgun (WGS) entry which is preliminary data.</text>
</comment>
<evidence type="ECO:0000313" key="17">
    <source>
        <dbReference type="Proteomes" id="UP000626697"/>
    </source>
</evidence>
<evidence type="ECO:0000256" key="4">
    <source>
        <dbReference type="ARBA" id="ARBA00022597"/>
    </source>
</evidence>
<keyword evidence="7 12" id="KW-0812">Transmembrane</keyword>
<dbReference type="PROSITE" id="PS51103">
    <property type="entry name" value="PTS_EIIC_TYPE_1"/>
    <property type="match status" value="1"/>
</dbReference>
<evidence type="ECO:0000256" key="5">
    <source>
        <dbReference type="ARBA" id="ARBA00022679"/>
    </source>
</evidence>
<keyword evidence="4" id="KW-0762">Sugar transport</keyword>
<dbReference type="InterPro" id="IPR036878">
    <property type="entry name" value="Glu_permease_IIB"/>
</dbReference>
<dbReference type="InterPro" id="IPR011055">
    <property type="entry name" value="Dup_hybrid_motif"/>
</dbReference>
<dbReference type="InterPro" id="IPR011297">
    <property type="entry name" value="PTS_IIABC_b_glu"/>
</dbReference>
<feature type="active site" description="Phosphocysteine intermediate; for EIIB activity" evidence="11">
    <location>
        <position position="26"/>
    </location>
</feature>
<evidence type="ECO:0000256" key="1">
    <source>
        <dbReference type="ARBA" id="ARBA00004651"/>
    </source>
</evidence>
<feature type="transmembrane region" description="Helical" evidence="12">
    <location>
        <begin position="421"/>
        <end position="441"/>
    </location>
</feature>
<dbReference type="EMBL" id="JACJHX010000004">
    <property type="protein sequence ID" value="MBA9026428.1"/>
    <property type="molecule type" value="Genomic_DNA"/>
</dbReference>
<evidence type="ECO:0000256" key="3">
    <source>
        <dbReference type="ARBA" id="ARBA00022475"/>
    </source>
</evidence>
<accession>A0ABR6CP38</accession>
<feature type="domain" description="PTS EIIA type-1" evidence="13">
    <location>
        <begin position="488"/>
        <end position="592"/>
    </location>
</feature>
<feature type="transmembrane region" description="Helical" evidence="12">
    <location>
        <begin position="113"/>
        <end position="136"/>
    </location>
</feature>
<keyword evidence="6" id="KW-0598">Phosphotransferase system</keyword>
<dbReference type="Pfam" id="PF00367">
    <property type="entry name" value="PTS_EIIB"/>
    <property type="match status" value="1"/>
</dbReference>
<feature type="transmembrane region" description="Helical" evidence="12">
    <location>
        <begin position="353"/>
        <end position="373"/>
    </location>
</feature>
<gene>
    <name evidence="16" type="ORF">HNP81_001713</name>
</gene>
<dbReference type="SUPFAM" id="SSF55604">
    <property type="entry name" value="Glucose permease domain IIB"/>
    <property type="match status" value="1"/>
</dbReference>
<feature type="transmembrane region" description="Helical" evidence="12">
    <location>
        <begin position="380"/>
        <end position="401"/>
    </location>
</feature>
<feature type="domain" description="PTS EIIB type-1" evidence="14">
    <location>
        <begin position="4"/>
        <end position="86"/>
    </location>
</feature>
<dbReference type="InterPro" id="IPR001127">
    <property type="entry name" value="PTS_EIIA_1_perm"/>
</dbReference>
<dbReference type="CDD" id="cd00212">
    <property type="entry name" value="PTS_IIB_glc"/>
    <property type="match status" value="1"/>
</dbReference>
<dbReference type="RefSeq" id="WP_182502278.1">
    <property type="nucleotide sequence ID" value="NZ_JACJHX010000004.1"/>
</dbReference>
<reference evidence="16 17" key="1">
    <citation type="submission" date="2020-08" db="EMBL/GenBank/DDBJ databases">
        <title>Genomic Encyclopedia of Type Strains, Phase IV (KMG-IV): sequencing the most valuable type-strain genomes for metagenomic binning, comparative biology and taxonomic classification.</title>
        <authorList>
            <person name="Goeker M."/>
        </authorList>
    </citation>
    <scope>NUCLEOTIDE SEQUENCE [LARGE SCALE GENOMIC DNA]</scope>
    <source>
        <strain evidence="16 17">DSM 105481</strain>
    </source>
</reference>
<feature type="transmembrane region" description="Helical" evidence="12">
    <location>
        <begin position="207"/>
        <end position="227"/>
    </location>
</feature>
<dbReference type="Gene3D" id="3.30.1360.60">
    <property type="entry name" value="Glucose permease domain IIB"/>
    <property type="match status" value="1"/>
</dbReference>
<dbReference type="Proteomes" id="UP000626697">
    <property type="component" value="Unassembled WGS sequence"/>
</dbReference>
<dbReference type="PANTHER" id="PTHR30175">
    <property type="entry name" value="PHOSPHOTRANSFERASE SYSTEM TRANSPORT PROTEIN"/>
    <property type="match status" value="1"/>
</dbReference>
<dbReference type="Pfam" id="PF02378">
    <property type="entry name" value="PTS_EIIC"/>
    <property type="match status" value="1"/>
</dbReference>
<keyword evidence="10 12" id="KW-0472">Membrane</keyword>
<dbReference type="InterPro" id="IPR013013">
    <property type="entry name" value="PTS_EIIC_1"/>
</dbReference>
<dbReference type="NCBIfam" id="TIGR01995">
    <property type="entry name" value="PTS-II-ABC-beta"/>
    <property type="match status" value="1"/>
</dbReference>
<feature type="transmembrane region" description="Helical" evidence="12">
    <location>
        <begin position="239"/>
        <end position="265"/>
    </location>
</feature>
<feature type="transmembrane region" description="Helical" evidence="12">
    <location>
        <begin position="143"/>
        <end position="165"/>
    </location>
</feature>
<feature type="transmembrane region" description="Helical" evidence="12">
    <location>
        <begin position="277"/>
        <end position="299"/>
    </location>
</feature>
<keyword evidence="8" id="KW-0418">Kinase</keyword>
<dbReference type="InterPro" id="IPR050558">
    <property type="entry name" value="PTS_Sugar-Specific_Components"/>
</dbReference>
<evidence type="ECO:0000259" key="13">
    <source>
        <dbReference type="PROSITE" id="PS51093"/>
    </source>
</evidence>
<feature type="transmembrane region" description="Helical" evidence="12">
    <location>
        <begin position="320"/>
        <end position="341"/>
    </location>
</feature>
<dbReference type="CDD" id="cd00210">
    <property type="entry name" value="PTS_IIA_glc"/>
    <property type="match status" value="1"/>
</dbReference>
<sequence>MDNRQLAEKIVKSVGGEENINSLVHCATRLRFKLDDRSKANKEELQNMEGVLTVVENGGQFQVVIGNHVPKVYAEVMKVAKISGETNKESASTEKVGAVSKAFEYISGTFSPLIPALAGAGMIKALLAILTLLHWIDVEGSTYAVLNAASGGVFFFLPIFVGITASLKLGANPYVGGAIGAGLLEPSFTKLLEHGTRSEFLNLPLILTNYSSTVFPLLIAVVVYALLEKWLRKVTPSVLQLFFPPMISLLIMVPLTALVFGPFAVYVSDGIMNGVSYLSSVSAILTGVIIAGAWPFLVIMGVHWGVVPIAISAFAKGGDVILPITAASTFAQMGVAFGVFLRARDKHLKSLTLGAILSGVLAGVTEPIIYGVIMRYRRLIPMMVIAGVVGGAIIAMFDVRLFTFAFNSVLTIPAYTPPVKYTIGVGVAFLVGTILSYLFGFEKKKAKEETSLEQTEQAVQAAAATTDKKMTVYSPIEGTLLSLSDVPDPVFSSGAMGKGVGIEPTIGRVVAPFDGTVTMIFPTSHAIGLTSEDGVEVLIHIGLDTVQLEGKHFTAHVKEGQAVKKGDVLVEFDIAAIKDAGYKLTTPVIVTNTANYLDVIADEPQEIVGGQPVLTVIS</sequence>
<dbReference type="PROSITE" id="PS01035">
    <property type="entry name" value="PTS_EIIB_TYPE_1_CYS"/>
    <property type="match status" value="1"/>
</dbReference>
<name>A0ABR6CP38_9BACI</name>
<proteinExistence type="predicted"/>
<evidence type="ECO:0000259" key="14">
    <source>
        <dbReference type="PROSITE" id="PS51098"/>
    </source>
</evidence>
<dbReference type="PANTHER" id="PTHR30175:SF1">
    <property type="entry name" value="PTS SYSTEM ARBUTIN-, CELLOBIOSE-, AND SALICIN-SPECIFIC EIIBC COMPONENT-RELATED"/>
    <property type="match status" value="1"/>
</dbReference>
<evidence type="ECO:0000259" key="15">
    <source>
        <dbReference type="PROSITE" id="PS51103"/>
    </source>
</evidence>
<dbReference type="Pfam" id="PF00358">
    <property type="entry name" value="PTS_EIIA_1"/>
    <property type="match status" value="1"/>
</dbReference>
<dbReference type="PROSITE" id="PS51098">
    <property type="entry name" value="PTS_EIIB_TYPE_1"/>
    <property type="match status" value="1"/>
</dbReference>
<evidence type="ECO:0000256" key="11">
    <source>
        <dbReference type="PROSITE-ProRule" id="PRU00421"/>
    </source>
</evidence>
<dbReference type="Gene3D" id="2.70.70.10">
    <property type="entry name" value="Glucose Permease (Domain IIA)"/>
    <property type="match status" value="1"/>
</dbReference>